<proteinExistence type="predicted"/>
<dbReference type="SUPFAM" id="SSF55298">
    <property type="entry name" value="YjgF-like"/>
    <property type="match status" value="1"/>
</dbReference>
<organism evidence="1 2">
    <name type="scientific">Pseudonocardia ailaonensis</name>
    <dbReference type="NCBI Taxonomy" id="367279"/>
    <lineage>
        <taxon>Bacteria</taxon>
        <taxon>Bacillati</taxon>
        <taxon>Actinomycetota</taxon>
        <taxon>Actinomycetes</taxon>
        <taxon>Pseudonocardiales</taxon>
        <taxon>Pseudonocardiaceae</taxon>
        <taxon>Pseudonocardia</taxon>
    </lineage>
</organism>
<dbReference type="InterPro" id="IPR006175">
    <property type="entry name" value="YjgF/YER057c/UK114"/>
</dbReference>
<dbReference type="Gene3D" id="3.30.1330.40">
    <property type="entry name" value="RutC-like"/>
    <property type="match status" value="1"/>
</dbReference>
<name>A0ABN2MK26_9PSEU</name>
<evidence type="ECO:0000313" key="2">
    <source>
        <dbReference type="Proteomes" id="UP001500449"/>
    </source>
</evidence>
<accession>A0ABN2MK26</accession>
<dbReference type="PANTHER" id="PTHR11803">
    <property type="entry name" value="2-IMINOBUTANOATE/2-IMINOPROPANOATE DEAMINASE RIDA"/>
    <property type="match status" value="1"/>
</dbReference>
<dbReference type="Proteomes" id="UP001500449">
    <property type="component" value="Unassembled WGS sequence"/>
</dbReference>
<gene>
    <name evidence="1" type="ORF">GCM10009836_03000</name>
</gene>
<dbReference type="CDD" id="cd00448">
    <property type="entry name" value="YjgF_YER057c_UK114_family"/>
    <property type="match status" value="1"/>
</dbReference>
<keyword evidence="2" id="KW-1185">Reference proteome</keyword>
<dbReference type="InterPro" id="IPR035959">
    <property type="entry name" value="RutC-like_sf"/>
</dbReference>
<evidence type="ECO:0000313" key="1">
    <source>
        <dbReference type="EMBL" id="GAA1828645.1"/>
    </source>
</evidence>
<sequence length="130" mass="14075">MAIVSAHSFGFEAEKTYGYSQSYRVGDTVHVSGQLAWDADGNFVEGTFADQVERTFANIDRVLAHYGAGREQIVQDFTVVVDLPTWFGEFSALHVAYYGDHRPASTICGVVALAFPGQLVEINAVLALGA</sequence>
<dbReference type="Pfam" id="PF01042">
    <property type="entry name" value="Ribonuc_L-PSP"/>
    <property type="match status" value="1"/>
</dbReference>
<reference evidence="1 2" key="1">
    <citation type="journal article" date="2019" name="Int. J. Syst. Evol. Microbiol.">
        <title>The Global Catalogue of Microorganisms (GCM) 10K type strain sequencing project: providing services to taxonomists for standard genome sequencing and annotation.</title>
        <authorList>
            <consortium name="The Broad Institute Genomics Platform"/>
            <consortium name="The Broad Institute Genome Sequencing Center for Infectious Disease"/>
            <person name="Wu L."/>
            <person name="Ma J."/>
        </authorList>
    </citation>
    <scope>NUCLEOTIDE SEQUENCE [LARGE SCALE GENOMIC DNA]</scope>
    <source>
        <strain evidence="1 2">JCM 16009</strain>
    </source>
</reference>
<protein>
    <submittedName>
        <fullName evidence="1">RidA family protein</fullName>
    </submittedName>
</protein>
<dbReference type="EMBL" id="BAAAQK010000001">
    <property type="protein sequence ID" value="GAA1828645.1"/>
    <property type="molecule type" value="Genomic_DNA"/>
</dbReference>
<dbReference type="PANTHER" id="PTHR11803:SF39">
    <property type="entry name" value="2-IMINOBUTANOATE_2-IMINOPROPANOATE DEAMINASE"/>
    <property type="match status" value="1"/>
</dbReference>
<dbReference type="RefSeq" id="WP_344411673.1">
    <property type="nucleotide sequence ID" value="NZ_BAAAQK010000001.1"/>
</dbReference>
<comment type="caution">
    <text evidence="1">The sequence shown here is derived from an EMBL/GenBank/DDBJ whole genome shotgun (WGS) entry which is preliminary data.</text>
</comment>